<dbReference type="InterPro" id="IPR036936">
    <property type="entry name" value="CRIB_dom_sf"/>
</dbReference>
<evidence type="ECO:0000256" key="1">
    <source>
        <dbReference type="ARBA" id="ARBA00022468"/>
    </source>
</evidence>
<gene>
    <name evidence="3" type="ORF">G2W53_014683</name>
</gene>
<dbReference type="OrthoDB" id="1747788at2759"/>
<reference evidence="3" key="1">
    <citation type="submission" date="2020-09" db="EMBL/GenBank/DDBJ databases">
        <title>Genome-Enabled Discovery of Anthraquinone Biosynthesis in Senna tora.</title>
        <authorList>
            <person name="Kang S.-H."/>
            <person name="Pandey R.P."/>
            <person name="Lee C.-M."/>
            <person name="Sim J.-S."/>
            <person name="Jeong J.-T."/>
            <person name="Choi B.-S."/>
            <person name="Jung M."/>
            <person name="Ginzburg D."/>
            <person name="Zhao K."/>
            <person name="Won S.Y."/>
            <person name="Oh T.-J."/>
            <person name="Yu Y."/>
            <person name="Kim N.-H."/>
            <person name="Lee O.R."/>
            <person name="Lee T.-H."/>
            <person name="Bashyal P."/>
            <person name="Kim T.-S."/>
            <person name="Lee W.-H."/>
            <person name="Kawkins C."/>
            <person name="Kim C.-K."/>
            <person name="Kim J.S."/>
            <person name="Ahn B.O."/>
            <person name="Rhee S.Y."/>
            <person name="Sohng J.K."/>
        </authorList>
    </citation>
    <scope>NUCLEOTIDE SEQUENCE</scope>
    <source>
        <tissue evidence="3">Leaf</tissue>
    </source>
</reference>
<evidence type="ECO:0000313" key="3">
    <source>
        <dbReference type="EMBL" id="KAF7832350.1"/>
    </source>
</evidence>
<dbReference type="InterPro" id="IPR044785">
    <property type="entry name" value="RopGAP1-5"/>
</dbReference>
<dbReference type="AlphaFoldDB" id="A0A835C661"/>
<dbReference type="SMART" id="SM00285">
    <property type="entry name" value="PBD"/>
    <property type="match status" value="1"/>
</dbReference>
<dbReference type="Proteomes" id="UP000634136">
    <property type="component" value="Unassembled WGS sequence"/>
</dbReference>
<name>A0A835C661_9FABA</name>
<sequence>MVDRQDNVISTVHHMEIGWPTNVQHITHVTFDRFNGFLVLPVEFEVEIIGRFRCEVLRLLLFPFNSLIFQDFPLGSFCSMWV</sequence>
<dbReference type="Gene3D" id="3.90.810.10">
    <property type="entry name" value="CRIB domain"/>
    <property type="match status" value="1"/>
</dbReference>
<dbReference type="PANTHER" id="PTHR23177:SF35">
    <property type="entry name" value="RHO GTPASE-ACTIVATING PROTEIN GACA"/>
    <property type="match status" value="1"/>
</dbReference>
<keyword evidence="1" id="KW-0343">GTPase activation</keyword>
<proteinExistence type="predicted"/>
<dbReference type="InterPro" id="IPR000095">
    <property type="entry name" value="CRIB_dom"/>
</dbReference>
<keyword evidence="4" id="KW-1185">Reference proteome</keyword>
<dbReference type="PANTHER" id="PTHR23177">
    <property type="entry name" value="MKIAA1688 PROTEIN"/>
    <property type="match status" value="1"/>
</dbReference>
<dbReference type="CDD" id="cd00132">
    <property type="entry name" value="CRIB"/>
    <property type="match status" value="1"/>
</dbReference>
<evidence type="ECO:0000259" key="2">
    <source>
        <dbReference type="PROSITE" id="PS50108"/>
    </source>
</evidence>
<evidence type="ECO:0000313" key="4">
    <source>
        <dbReference type="Proteomes" id="UP000634136"/>
    </source>
</evidence>
<dbReference type="Pfam" id="PF00786">
    <property type="entry name" value="PBD"/>
    <property type="match status" value="1"/>
</dbReference>
<dbReference type="EMBL" id="JAAIUW010000005">
    <property type="protein sequence ID" value="KAF7832350.1"/>
    <property type="molecule type" value="Genomic_DNA"/>
</dbReference>
<dbReference type="PROSITE" id="PS50108">
    <property type="entry name" value="CRIB"/>
    <property type="match status" value="1"/>
</dbReference>
<protein>
    <submittedName>
        <fullName evidence="3">Rho GTPase-activating protein 2</fullName>
    </submittedName>
</protein>
<feature type="domain" description="CRIB" evidence="2">
    <location>
        <begin position="17"/>
        <end position="30"/>
    </location>
</feature>
<dbReference type="GO" id="GO:0005096">
    <property type="term" value="F:GTPase activator activity"/>
    <property type="evidence" value="ECO:0007669"/>
    <property type="project" value="UniProtKB-KW"/>
</dbReference>
<accession>A0A835C661</accession>
<organism evidence="3 4">
    <name type="scientific">Senna tora</name>
    <dbReference type="NCBI Taxonomy" id="362788"/>
    <lineage>
        <taxon>Eukaryota</taxon>
        <taxon>Viridiplantae</taxon>
        <taxon>Streptophyta</taxon>
        <taxon>Embryophyta</taxon>
        <taxon>Tracheophyta</taxon>
        <taxon>Spermatophyta</taxon>
        <taxon>Magnoliopsida</taxon>
        <taxon>eudicotyledons</taxon>
        <taxon>Gunneridae</taxon>
        <taxon>Pentapetalae</taxon>
        <taxon>rosids</taxon>
        <taxon>fabids</taxon>
        <taxon>Fabales</taxon>
        <taxon>Fabaceae</taxon>
        <taxon>Caesalpinioideae</taxon>
        <taxon>Cassia clade</taxon>
        <taxon>Senna</taxon>
    </lineage>
</organism>
<comment type="caution">
    <text evidence="3">The sequence shown here is derived from an EMBL/GenBank/DDBJ whole genome shotgun (WGS) entry which is preliminary data.</text>
</comment>